<accession>A0A0J6WL58</accession>
<dbReference type="AlphaFoldDB" id="A0A0J6WL58"/>
<gene>
    <name evidence="2" type="ORF">MCHLDSM_00643</name>
</gene>
<comment type="caution">
    <text evidence="2">The sequence shown here is derived from an EMBL/GenBank/DDBJ whole genome shotgun (WGS) entry which is preliminary data.</text>
</comment>
<name>A0A0J6WL58_9MYCO</name>
<proteinExistence type="predicted"/>
<sequence>MHAVAESFDRSDHLVTQDGGQLASQPTRGERAVPGVHVGPTYVGAQHPDQDLSWTDLGQGDSLEGEG</sequence>
<evidence type="ECO:0000256" key="1">
    <source>
        <dbReference type="SAM" id="MobiDB-lite"/>
    </source>
</evidence>
<feature type="region of interest" description="Disordered" evidence="1">
    <location>
        <begin position="1"/>
        <end position="67"/>
    </location>
</feature>
<organism evidence="2 3">
    <name type="scientific">Mycolicibacterium chlorophenolicum</name>
    <dbReference type="NCBI Taxonomy" id="37916"/>
    <lineage>
        <taxon>Bacteria</taxon>
        <taxon>Bacillati</taxon>
        <taxon>Actinomycetota</taxon>
        <taxon>Actinomycetes</taxon>
        <taxon>Mycobacteriales</taxon>
        <taxon>Mycobacteriaceae</taxon>
        <taxon>Mycolicibacterium</taxon>
    </lineage>
</organism>
<protein>
    <submittedName>
        <fullName evidence="2">Uncharacterized protein</fullName>
    </submittedName>
</protein>
<reference evidence="2 3" key="1">
    <citation type="journal article" date="2015" name="Genome Biol. Evol.">
        <title>Characterization of Three Mycobacterium spp. with Potential Use in Bioremediation by Genome Sequencing and Comparative Genomics.</title>
        <authorList>
            <person name="Das S."/>
            <person name="Pettersson B.M."/>
            <person name="Behra P.R."/>
            <person name="Ramesh M."/>
            <person name="Dasgupta S."/>
            <person name="Bhattacharya A."/>
            <person name="Kirsebom L.A."/>
        </authorList>
    </citation>
    <scope>NUCLEOTIDE SEQUENCE [LARGE SCALE GENOMIC DNA]</scope>
    <source>
        <strain evidence="2 3">DSM 43826</strain>
    </source>
</reference>
<dbReference type="Proteomes" id="UP000036513">
    <property type="component" value="Unassembled WGS sequence"/>
</dbReference>
<keyword evidence="3" id="KW-1185">Reference proteome</keyword>
<feature type="compositionally biased region" description="Polar residues" evidence="1">
    <location>
        <begin position="18"/>
        <end position="27"/>
    </location>
</feature>
<evidence type="ECO:0000313" key="3">
    <source>
        <dbReference type="Proteomes" id="UP000036513"/>
    </source>
</evidence>
<evidence type="ECO:0000313" key="2">
    <source>
        <dbReference type="EMBL" id="KMO82763.1"/>
    </source>
</evidence>
<dbReference type="EMBL" id="JYNL01000008">
    <property type="protein sequence ID" value="KMO82763.1"/>
    <property type="molecule type" value="Genomic_DNA"/>
</dbReference>